<dbReference type="AlphaFoldDB" id="A0A1T4X5R3"/>
<keyword evidence="1" id="KW-0472">Membrane</keyword>
<keyword evidence="3" id="KW-1185">Reference proteome</keyword>
<sequence>MKKIFSIVFFFILIYVIFNFYTHTELKNGLTIDSLNKIAVNKIDKLEGDKILKNINKIDWTKVDDKAKENILKFLEGQNLINYNGLENLIKYSKEFTGNAKELYYKILYNNYSKNPSEFIKVISDFKSEDISKILKTFTDKYIEKPKLISDLQNIIKEDKLNNQQKKRINDFVEELKNDIDK</sequence>
<evidence type="ECO:0000313" key="3">
    <source>
        <dbReference type="Proteomes" id="UP000190105"/>
    </source>
</evidence>
<reference evidence="3" key="1">
    <citation type="submission" date="2017-02" db="EMBL/GenBank/DDBJ databases">
        <authorList>
            <person name="Varghese N."/>
            <person name="Submissions S."/>
        </authorList>
    </citation>
    <scope>NUCLEOTIDE SEQUENCE [LARGE SCALE GENOMIC DNA]</scope>
    <source>
        <strain evidence="3">USBA 833</strain>
    </source>
</reference>
<dbReference type="OrthoDB" id="1954841at2"/>
<organism evidence="2 3">
    <name type="scientific">Caloramator quimbayensis</name>
    <dbReference type="NCBI Taxonomy" id="1147123"/>
    <lineage>
        <taxon>Bacteria</taxon>
        <taxon>Bacillati</taxon>
        <taxon>Bacillota</taxon>
        <taxon>Clostridia</taxon>
        <taxon>Eubacteriales</taxon>
        <taxon>Clostridiaceae</taxon>
        <taxon>Caloramator</taxon>
    </lineage>
</organism>
<dbReference type="Proteomes" id="UP000190105">
    <property type="component" value="Unassembled WGS sequence"/>
</dbReference>
<gene>
    <name evidence="2" type="ORF">SAMN05443428_10699</name>
</gene>
<proteinExistence type="predicted"/>
<feature type="transmembrane region" description="Helical" evidence="1">
    <location>
        <begin position="7"/>
        <end position="24"/>
    </location>
</feature>
<accession>A0A1T4X5R3</accession>
<dbReference type="EMBL" id="FUYH01000006">
    <property type="protein sequence ID" value="SKA85010.1"/>
    <property type="molecule type" value="Genomic_DNA"/>
</dbReference>
<dbReference type="STRING" id="1147123.SAMN05443428_10699"/>
<evidence type="ECO:0000256" key="1">
    <source>
        <dbReference type="SAM" id="Phobius"/>
    </source>
</evidence>
<evidence type="ECO:0000313" key="2">
    <source>
        <dbReference type="EMBL" id="SKA85010.1"/>
    </source>
</evidence>
<dbReference type="RefSeq" id="WP_078696090.1">
    <property type="nucleotide sequence ID" value="NZ_FUYH01000006.1"/>
</dbReference>
<name>A0A1T4X5R3_9CLOT</name>
<keyword evidence="1" id="KW-0812">Transmembrane</keyword>
<keyword evidence="1" id="KW-1133">Transmembrane helix</keyword>
<protein>
    <submittedName>
        <fullName evidence="2">Uncharacterized protein</fullName>
    </submittedName>
</protein>